<name>A0A1H7FZ38_HALLR</name>
<dbReference type="SUPFAM" id="SSF55811">
    <property type="entry name" value="Nudix"/>
    <property type="match status" value="1"/>
</dbReference>
<accession>A0A1H7FZ38</accession>
<evidence type="ECO:0000256" key="2">
    <source>
        <dbReference type="ARBA" id="ARBA00022801"/>
    </source>
</evidence>
<sequence>MSPRIAARGLVVDDGTILAVQYGSGDGERWYLTPGGGQQTGESLSETVRREVREETGYEVEVESLAFVRDYIPSNHDTDEDEGEGGAEDDDHRVDHFFWCELVDDDPAQPSVKDANQVGVAWLAVDDLDDYWFFPRELPGALQSRVKTATRDARYLGDIR</sequence>
<feature type="domain" description="Nudix hydrolase" evidence="4">
    <location>
        <begin position="2"/>
        <end position="148"/>
    </location>
</feature>
<evidence type="ECO:0000256" key="1">
    <source>
        <dbReference type="ARBA" id="ARBA00001946"/>
    </source>
</evidence>
<dbReference type="PANTHER" id="PTHR43046">
    <property type="entry name" value="GDP-MANNOSE MANNOSYL HYDROLASE"/>
    <property type="match status" value="1"/>
</dbReference>
<dbReference type="PROSITE" id="PS00893">
    <property type="entry name" value="NUDIX_BOX"/>
    <property type="match status" value="1"/>
</dbReference>
<feature type="compositionally biased region" description="Acidic residues" evidence="3">
    <location>
        <begin position="78"/>
        <end position="89"/>
    </location>
</feature>
<dbReference type="InterPro" id="IPR020084">
    <property type="entry name" value="NUDIX_hydrolase_CS"/>
</dbReference>
<gene>
    <name evidence="5" type="ORF">SAMN04488691_101126</name>
</gene>
<evidence type="ECO:0000259" key="4">
    <source>
        <dbReference type="PROSITE" id="PS51462"/>
    </source>
</evidence>
<proteinExistence type="predicted"/>
<dbReference type="Proteomes" id="UP000183894">
    <property type="component" value="Unassembled WGS sequence"/>
</dbReference>
<comment type="cofactor">
    <cofactor evidence="1">
        <name>Mg(2+)</name>
        <dbReference type="ChEBI" id="CHEBI:18420"/>
    </cofactor>
</comment>
<dbReference type="CDD" id="cd18880">
    <property type="entry name" value="NUDIX_ADPRase"/>
    <property type="match status" value="1"/>
</dbReference>
<dbReference type="RefSeq" id="WP_074791191.1">
    <property type="nucleotide sequence ID" value="NZ_FOAD01000001.1"/>
</dbReference>
<dbReference type="Gene3D" id="3.90.79.10">
    <property type="entry name" value="Nucleoside Triphosphate Pyrophosphohydrolase"/>
    <property type="match status" value="1"/>
</dbReference>
<dbReference type="Pfam" id="PF00293">
    <property type="entry name" value="NUDIX"/>
    <property type="match status" value="1"/>
</dbReference>
<organism evidence="5 6">
    <name type="scientific">Haloferax larsenii</name>
    <dbReference type="NCBI Taxonomy" id="302484"/>
    <lineage>
        <taxon>Archaea</taxon>
        <taxon>Methanobacteriati</taxon>
        <taxon>Methanobacteriota</taxon>
        <taxon>Stenosarchaea group</taxon>
        <taxon>Halobacteria</taxon>
        <taxon>Halobacteriales</taxon>
        <taxon>Haloferacaceae</taxon>
        <taxon>Haloferax</taxon>
    </lineage>
</organism>
<dbReference type="GO" id="GO:0016787">
    <property type="term" value="F:hydrolase activity"/>
    <property type="evidence" value="ECO:0007669"/>
    <property type="project" value="UniProtKB-KW"/>
</dbReference>
<keyword evidence="2" id="KW-0378">Hydrolase</keyword>
<dbReference type="PROSITE" id="PS51462">
    <property type="entry name" value="NUDIX"/>
    <property type="match status" value="1"/>
</dbReference>
<dbReference type="InterPro" id="IPR000086">
    <property type="entry name" value="NUDIX_hydrolase_dom"/>
</dbReference>
<evidence type="ECO:0000256" key="3">
    <source>
        <dbReference type="SAM" id="MobiDB-lite"/>
    </source>
</evidence>
<dbReference type="EMBL" id="FOAD01000001">
    <property type="protein sequence ID" value="SEK29762.1"/>
    <property type="molecule type" value="Genomic_DNA"/>
</dbReference>
<reference evidence="5 6" key="1">
    <citation type="submission" date="2016-10" db="EMBL/GenBank/DDBJ databases">
        <authorList>
            <person name="de Groot N.N."/>
        </authorList>
    </citation>
    <scope>NUCLEOTIDE SEQUENCE [LARGE SCALE GENOMIC DNA]</scope>
    <source>
        <strain evidence="5 6">CDM_5</strain>
    </source>
</reference>
<evidence type="ECO:0000313" key="6">
    <source>
        <dbReference type="Proteomes" id="UP000183894"/>
    </source>
</evidence>
<dbReference type="PANTHER" id="PTHR43046:SF14">
    <property type="entry name" value="MUTT_NUDIX FAMILY PROTEIN"/>
    <property type="match status" value="1"/>
</dbReference>
<dbReference type="InterPro" id="IPR015797">
    <property type="entry name" value="NUDIX_hydrolase-like_dom_sf"/>
</dbReference>
<evidence type="ECO:0000313" key="5">
    <source>
        <dbReference type="EMBL" id="SEK29762.1"/>
    </source>
</evidence>
<dbReference type="AlphaFoldDB" id="A0A1H7FZ38"/>
<dbReference type="OrthoDB" id="40462at2157"/>
<feature type="region of interest" description="Disordered" evidence="3">
    <location>
        <begin position="71"/>
        <end position="91"/>
    </location>
</feature>
<protein>
    <submittedName>
        <fullName evidence="5">ADP-ribose pyrophosphatase YjhB, NUDIX family</fullName>
    </submittedName>
</protein>